<evidence type="ECO:0000256" key="1">
    <source>
        <dbReference type="SAM" id="MobiDB-lite"/>
    </source>
</evidence>
<reference evidence="2 3" key="1">
    <citation type="submission" date="2016-11" db="EMBL/GenBank/DDBJ databases">
        <authorList>
            <person name="Jaros S."/>
            <person name="Januszkiewicz K."/>
            <person name="Wedrychowicz H."/>
        </authorList>
    </citation>
    <scope>NUCLEOTIDE SEQUENCE [LARGE SCALE GENOMIC DNA]</scope>
    <source>
        <strain evidence="2 3">CGMCC 1.12213</strain>
    </source>
</reference>
<sequence length="352" mass="38827">MSLRKIGFYILSFVVVFASCKKDDDGNIVTIEIRDRAEQQISDNDSIIDYLETHYFNKSAFDGSSTDLNLADIEITKITDEIISSDADSLLINAVLTKQAVYEDTDYDYYVLRLNDGGGIDKPTFADNVVVTYEGFTLDNEVFDSRVNALGDDPFDLVSLIQGWRLVLPEFNTAESYNENGDGTVNFVNSGLGVMFLPSGLAYFSSAVPGSSYAPLIFKFELIATFQNDHDGDGIPSYLEDLFKGDGTPGSDAVFDVNFDDLTDETDDDTDGDGAPNYFDTDDDGDGILTEDEIVVTTENRATIEEIKNLPLESNQVLLNKISKETDGTYTGTIITFTDSDSDGIYDYLDDE</sequence>
<accession>A0A1M6FRG7</accession>
<dbReference type="InterPro" id="IPR046357">
    <property type="entry name" value="PPIase_dom_sf"/>
</dbReference>
<protein>
    <submittedName>
        <fullName evidence="2">Uncharacterized protein</fullName>
    </submittedName>
</protein>
<feature type="compositionally biased region" description="Acidic residues" evidence="1">
    <location>
        <begin position="262"/>
        <end position="272"/>
    </location>
</feature>
<dbReference type="RefSeq" id="WP_019388169.1">
    <property type="nucleotide sequence ID" value="NZ_ALIH01000010.1"/>
</dbReference>
<dbReference type="eggNOG" id="COG0545">
    <property type="taxonomic scope" value="Bacteria"/>
</dbReference>
<organism evidence="2 3">
    <name type="scientific">Algibacter luteus</name>
    <dbReference type="NCBI Taxonomy" id="1178825"/>
    <lineage>
        <taxon>Bacteria</taxon>
        <taxon>Pseudomonadati</taxon>
        <taxon>Bacteroidota</taxon>
        <taxon>Flavobacteriia</taxon>
        <taxon>Flavobacteriales</taxon>
        <taxon>Flavobacteriaceae</taxon>
        <taxon>Algibacter</taxon>
    </lineage>
</organism>
<evidence type="ECO:0000313" key="3">
    <source>
        <dbReference type="Proteomes" id="UP000184396"/>
    </source>
</evidence>
<proteinExistence type="predicted"/>
<gene>
    <name evidence="2" type="ORF">SAMN05216261_2442</name>
</gene>
<feature type="region of interest" description="Disordered" evidence="1">
    <location>
        <begin position="262"/>
        <end position="285"/>
    </location>
</feature>
<dbReference type="Gene3D" id="3.10.50.40">
    <property type="match status" value="1"/>
</dbReference>
<dbReference type="AlphaFoldDB" id="A0A1M6FRG7"/>
<dbReference type="EMBL" id="FQYK01000006">
    <property type="protein sequence ID" value="SHJ00264.1"/>
    <property type="molecule type" value="Genomic_DNA"/>
</dbReference>
<dbReference type="SUPFAM" id="SSF54534">
    <property type="entry name" value="FKBP-like"/>
    <property type="match status" value="1"/>
</dbReference>
<dbReference type="InterPro" id="IPR018247">
    <property type="entry name" value="EF_Hand_1_Ca_BS"/>
</dbReference>
<dbReference type="STRING" id="1178825.SAMN05216261_2442"/>
<keyword evidence="3" id="KW-1185">Reference proteome</keyword>
<evidence type="ECO:0000313" key="2">
    <source>
        <dbReference type="EMBL" id="SHJ00264.1"/>
    </source>
</evidence>
<name>A0A1M6FRG7_9FLAO</name>
<dbReference type="Proteomes" id="UP000184396">
    <property type="component" value="Unassembled WGS sequence"/>
</dbReference>
<dbReference type="GO" id="GO:0003755">
    <property type="term" value="F:peptidyl-prolyl cis-trans isomerase activity"/>
    <property type="evidence" value="ECO:0007669"/>
    <property type="project" value="InterPro"/>
</dbReference>
<dbReference type="PROSITE" id="PS00018">
    <property type="entry name" value="EF_HAND_1"/>
    <property type="match status" value="1"/>
</dbReference>
<dbReference type="PROSITE" id="PS51257">
    <property type="entry name" value="PROKAR_LIPOPROTEIN"/>
    <property type="match status" value="1"/>
</dbReference>
<dbReference type="OrthoDB" id="1424215at2"/>